<comment type="caution">
    <text evidence="2">The sequence shown here is derived from an EMBL/GenBank/DDBJ whole genome shotgun (WGS) entry which is preliminary data.</text>
</comment>
<accession>A0A0F9RAZ0</accession>
<proteinExistence type="predicted"/>
<gene>
    <name evidence="2" type="ORF">LCGC14_0995360</name>
</gene>
<protein>
    <submittedName>
        <fullName evidence="2">Uncharacterized protein</fullName>
    </submittedName>
</protein>
<dbReference type="AlphaFoldDB" id="A0A0F9RAZ0"/>
<evidence type="ECO:0000256" key="1">
    <source>
        <dbReference type="SAM" id="MobiDB-lite"/>
    </source>
</evidence>
<feature type="compositionally biased region" description="Polar residues" evidence="1">
    <location>
        <begin position="15"/>
        <end position="26"/>
    </location>
</feature>
<evidence type="ECO:0000313" key="2">
    <source>
        <dbReference type="EMBL" id="KKN14533.1"/>
    </source>
</evidence>
<feature type="compositionally biased region" description="Basic and acidic residues" evidence="1">
    <location>
        <begin position="1"/>
        <end position="14"/>
    </location>
</feature>
<dbReference type="EMBL" id="LAZR01003807">
    <property type="protein sequence ID" value="KKN14533.1"/>
    <property type="molecule type" value="Genomic_DNA"/>
</dbReference>
<organism evidence="2">
    <name type="scientific">marine sediment metagenome</name>
    <dbReference type="NCBI Taxonomy" id="412755"/>
    <lineage>
        <taxon>unclassified sequences</taxon>
        <taxon>metagenomes</taxon>
        <taxon>ecological metagenomes</taxon>
    </lineage>
</organism>
<reference evidence="2" key="1">
    <citation type="journal article" date="2015" name="Nature">
        <title>Complex archaea that bridge the gap between prokaryotes and eukaryotes.</title>
        <authorList>
            <person name="Spang A."/>
            <person name="Saw J.H."/>
            <person name="Jorgensen S.L."/>
            <person name="Zaremba-Niedzwiedzka K."/>
            <person name="Martijn J."/>
            <person name="Lind A.E."/>
            <person name="van Eijk R."/>
            <person name="Schleper C."/>
            <person name="Guy L."/>
            <person name="Ettema T.J."/>
        </authorList>
    </citation>
    <scope>NUCLEOTIDE SEQUENCE</scope>
</reference>
<feature type="region of interest" description="Disordered" evidence="1">
    <location>
        <begin position="1"/>
        <end position="26"/>
    </location>
</feature>
<name>A0A0F9RAZ0_9ZZZZ</name>
<sequence>MASKTSKKDKDQISKEVQSSNDTSKQMGQFLSGINHAVVTFFNPDWDTGSEEDRWYMVLPIDDTYITVKTQFSRFTRAGILKDLAVAMLHNPNAIADDAIVPPPEISNPAAVKLLAYPVPVYPSS</sequence>